<dbReference type="SUPFAM" id="SSF47616">
    <property type="entry name" value="GST C-terminal domain-like"/>
    <property type="match status" value="1"/>
</dbReference>
<proteinExistence type="predicted"/>
<dbReference type="PANTHER" id="PTHR11571:SF263">
    <property type="entry name" value="GLUTATHIONE S-TRANSFERASE"/>
    <property type="match status" value="1"/>
</dbReference>
<dbReference type="CDD" id="cd03192">
    <property type="entry name" value="GST_C_Sigma_like"/>
    <property type="match status" value="1"/>
</dbReference>
<accession>A0ABU9YQ24</accession>
<evidence type="ECO:0000313" key="4">
    <source>
        <dbReference type="Proteomes" id="UP001413721"/>
    </source>
</evidence>
<comment type="caution">
    <text evidence="3">The sequence shown here is derived from an EMBL/GenBank/DDBJ whole genome shotgun (WGS) entry which is preliminary data.</text>
</comment>
<evidence type="ECO:0000313" key="3">
    <source>
        <dbReference type="EMBL" id="MEN2990771.1"/>
    </source>
</evidence>
<dbReference type="PANTHER" id="PTHR11571">
    <property type="entry name" value="GLUTATHIONE S-TRANSFERASE"/>
    <property type="match status" value="1"/>
</dbReference>
<name>A0ABU9YQ24_9PROT</name>
<dbReference type="Proteomes" id="UP001413721">
    <property type="component" value="Unassembled WGS sequence"/>
</dbReference>
<dbReference type="InterPro" id="IPR004046">
    <property type="entry name" value="GST_C"/>
</dbReference>
<dbReference type="InterPro" id="IPR036282">
    <property type="entry name" value="Glutathione-S-Trfase_C_sf"/>
</dbReference>
<reference evidence="3 4" key="1">
    <citation type="submission" date="2024-03" db="EMBL/GenBank/DDBJ databases">
        <title>High-quality draft genome sequencing of Tistrella sp. BH-R2-4.</title>
        <authorList>
            <person name="Dong C."/>
        </authorList>
    </citation>
    <scope>NUCLEOTIDE SEQUENCE [LARGE SCALE GENOMIC DNA]</scope>
    <source>
        <strain evidence="3 4">BH-R2-4</strain>
    </source>
</reference>
<dbReference type="RefSeq" id="WP_345933403.1">
    <property type="nucleotide sequence ID" value="NZ_JBBKTV010000005.1"/>
</dbReference>
<feature type="domain" description="GST N-terminal" evidence="1">
    <location>
        <begin position="1"/>
        <end position="90"/>
    </location>
</feature>
<sequence>MTMELYYWPGLPGRGEYVRLVLEAVDAPWRDMARLPERQGGGMAGLTAILGDPTEPFTPFACPVLKVGDMLIAQTPLICAYLGETFDLAPDTEPERLFARQIALTTADLAAEAHDVHHPLGSWAYYDDQRPEAQRRAAGFRSQRIPKFLGWYERVLTRNRHGADWLVGARMSYADLGLFQTVAGLRYAFPRRMAALDGQFPAVAAVVGRVAASPRIAAYLASDRRLSFNEDGLFRHYPELDGTE</sequence>
<evidence type="ECO:0000259" key="2">
    <source>
        <dbReference type="PROSITE" id="PS50405"/>
    </source>
</evidence>
<dbReference type="PROSITE" id="PS50405">
    <property type="entry name" value="GST_CTER"/>
    <property type="match status" value="1"/>
</dbReference>
<dbReference type="SUPFAM" id="SSF52833">
    <property type="entry name" value="Thioredoxin-like"/>
    <property type="match status" value="1"/>
</dbReference>
<dbReference type="InterPro" id="IPR050213">
    <property type="entry name" value="GST_superfamily"/>
</dbReference>
<keyword evidence="4" id="KW-1185">Reference proteome</keyword>
<protein>
    <submittedName>
        <fullName evidence="3">Glutathione S-transferase family protein</fullName>
    </submittedName>
</protein>
<feature type="domain" description="GST C-terminal" evidence="2">
    <location>
        <begin position="92"/>
        <end position="240"/>
    </location>
</feature>
<dbReference type="EMBL" id="JBBKTW010000008">
    <property type="protein sequence ID" value="MEN2990771.1"/>
    <property type="molecule type" value="Genomic_DNA"/>
</dbReference>
<dbReference type="InterPro" id="IPR010987">
    <property type="entry name" value="Glutathione-S-Trfase_C-like"/>
</dbReference>
<dbReference type="Gene3D" id="1.20.1050.10">
    <property type="match status" value="1"/>
</dbReference>
<dbReference type="InterPro" id="IPR004045">
    <property type="entry name" value="Glutathione_S-Trfase_N"/>
</dbReference>
<organism evidence="3 4">
    <name type="scientific">Tistrella arctica</name>
    <dbReference type="NCBI Taxonomy" id="3133430"/>
    <lineage>
        <taxon>Bacteria</taxon>
        <taxon>Pseudomonadati</taxon>
        <taxon>Pseudomonadota</taxon>
        <taxon>Alphaproteobacteria</taxon>
        <taxon>Geminicoccales</taxon>
        <taxon>Geminicoccaceae</taxon>
        <taxon>Tistrella</taxon>
    </lineage>
</organism>
<dbReference type="InterPro" id="IPR036249">
    <property type="entry name" value="Thioredoxin-like_sf"/>
</dbReference>
<dbReference type="Gene3D" id="3.40.30.10">
    <property type="entry name" value="Glutaredoxin"/>
    <property type="match status" value="1"/>
</dbReference>
<dbReference type="PROSITE" id="PS50404">
    <property type="entry name" value="GST_NTER"/>
    <property type="match status" value="1"/>
</dbReference>
<evidence type="ECO:0000259" key="1">
    <source>
        <dbReference type="PROSITE" id="PS50404"/>
    </source>
</evidence>
<gene>
    <name evidence="3" type="ORF">WG926_20825</name>
</gene>
<dbReference type="Pfam" id="PF14497">
    <property type="entry name" value="GST_C_3"/>
    <property type="match status" value="1"/>
</dbReference>